<evidence type="ECO:0000313" key="1">
    <source>
        <dbReference type="EMBL" id="KAG2371809.1"/>
    </source>
</evidence>
<evidence type="ECO:0000313" key="2">
    <source>
        <dbReference type="Proteomes" id="UP000743370"/>
    </source>
</evidence>
<dbReference type="SUPFAM" id="SSF52058">
    <property type="entry name" value="L domain-like"/>
    <property type="match status" value="1"/>
</dbReference>
<dbReference type="Proteomes" id="UP000743370">
    <property type="component" value="Unassembled WGS sequence"/>
</dbReference>
<proteinExistence type="predicted"/>
<comment type="caution">
    <text evidence="1">The sequence shown here is derived from an EMBL/GenBank/DDBJ whole genome shotgun (WGS) entry which is preliminary data.</text>
</comment>
<protein>
    <submittedName>
        <fullName evidence="1">TMV resistance protein</fullName>
    </submittedName>
</protein>
<dbReference type="InterPro" id="IPR032675">
    <property type="entry name" value="LRR_dom_sf"/>
</dbReference>
<gene>
    <name evidence="1" type="ORF">HKW66_Vig0219830</name>
</gene>
<reference evidence="1 2" key="1">
    <citation type="submission" date="2020-05" db="EMBL/GenBank/DDBJ databases">
        <title>Vigna angularis (adzuki bean) Var. LongXiaoDou No. 4 denovo assembly.</title>
        <authorList>
            <person name="Xiang H."/>
        </authorList>
    </citation>
    <scope>NUCLEOTIDE SEQUENCE [LARGE SCALE GENOMIC DNA]</scope>
    <source>
        <tissue evidence="1">Leaf</tissue>
    </source>
</reference>
<accession>A0A8T0JF65</accession>
<name>A0A8T0JF65_PHAAN</name>
<dbReference type="AlphaFoldDB" id="A0A8T0JF65"/>
<sequence>MSHSSGLDAFTNRFRHALSYNNDASNINKPDFRELDLGSPVSPLCTTRTCGEYHNARWPEGGADSHSDVSSVSSPASVAFWFVRNKTEAVIARTINFKTKHLSVDEHSWRSCWWGKERKATFEGAFMSCPNLKRIDLSNSKYLSETPDFSRIIKLERLDLSGCSSLSYVHSSIGFGFYVIFSPHSSFSSPYSSHPLYLSFESEYTEEYFDMRFNSERDECFMSRHIWIIYISREHCHFVKTGAHITFKAQPNVKIDTWGMRPILKQDIRDIGGKKYIAFSHSNDNRVDFEYVEKSNSGSGPKIQLPYNWYVTEEEQVENIDAKAKENNLSNAGL</sequence>
<organism evidence="1 2">
    <name type="scientific">Phaseolus angularis</name>
    <name type="common">Azuki bean</name>
    <name type="synonym">Vigna angularis</name>
    <dbReference type="NCBI Taxonomy" id="3914"/>
    <lineage>
        <taxon>Eukaryota</taxon>
        <taxon>Viridiplantae</taxon>
        <taxon>Streptophyta</taxon>
        <taxon>Embryophyta</taxon>
        <taxon>Tracheophyta</taxon>
        <taxon>Spermatophyta</taxon>
        <taxon>Magnoliopsida</taxon>
        <taxon>eudicotyledons</taxon>
        <taxon>Gunneridae</taxon>
        <taxon>Pentapetalae</taxon>
        <taxon>rosids</taxon>
        <taxon>fabids</taxon>
        <taxon>Fabales</taxon>
        <taxon>Fabaceae</taxon>
        <taxon>Papilionoideae</taxon>
        <taxon>50 kb inversion clade</taxon>
        <taxon>NPAAA clade</taxon>
        <taxon>indigoferoid/millettioid clade</taxon>
        <taxon>Phaseoleae</taxon>
        <taxon>Vigna</taxon>
    </lineage>
</organism>
<dbReference type="EMBL" id="JABFOF010000011">
    <property type="protein sequence ID" value="KAG2371809.1"/>
    <property type="molecule type" value="Genomic_DNA"/>
</dbReference>
<dbReference type="Gene3D" id="3.80.10.10">
    <property type="entry name" value="Ribonuclease Inhibitor"/>
    <property type="match status" value="1"/>
</dbReference>